<dbReference type="InterPro" id="IPR049739">
    <property type="entry name" value="YraL-like"/>
</dbReference>
<dbReference type="PANTHER" id="PTHR37812:SF1">
    <property type="entry name" value="MU-LIKE PROPHAGE FLUMU PROTEIN C"/>
    <property type="match status" value="1"/>
</dbReference>
<dbReference type="SUPFAM" id="SSF46689">
    <property type="entry name" value="Homeodomain-like"/>
    <property type="match status" value="1"/>
</dbReference>
<reference evidence="1 2" key="1">
    <citation type="submission" date="2014-08" db="EMBL/GenBank/DDBJ databases">
        <title>Comparative genomics of the Paenibacillus odorifer group.</title>
        <authorList>
            <person name="den Bakker H.C."/>
            <person name="Tsai Y.-C."/>
            <person name="Martin N."/>
            <person name="Korlach J."/>
            <person name="Wiedmann M."/>
        </authorList>
    </citation>
    <scope>NUCLEOTIDE SEQUENCE [LARGE SCALE GENOMIC DNA]</scope>
    <source>
        <strain evidence="1 2">DSM 14472</strain>
    </source>
</reference>
<dbReference type="NCBIfam" id="NF040785">
    <property type="entry name" value="CD3324_fam"/>
    <property type="match status" value="1"/>
</dbReference>
<evidence type="ECO:0000313" key="2">
    <source>
        <dbReference type="Proteomes" id="UP000029507"/>
    </source>
</evidence>
<dbReference type="STRING" id="169760.PSTEL_10270"/>
<evidence type="ECO:0000313" key="1">
    <source>
        <dbReference type="EMBL" id="AIQ63409.1"/>
    </source>
</evidence>
<sequence>MEYAKAEDLLPEELLREIQRYVHGGLLYIPNRPNERKKWGEGSGAAQYYAERNAEIRRDHRAGMQIEMLSQQYGLSIERIRKIIYMKK</sequence>
<dbReference type="EMBL" id="CP009286">
    <property type="protein sequence ID" value="AIQ63409.1"/>
    <property type="molecule type" value="Genomic_DNA"/>
</dbReference>
<dbReference type="InterPro" id="IPR009057">
    <property type="entry name" value="Homeodomain-like_sf"/>
</dbReference>
<dbReference type="AlphaFoldDB" id="A0A089N3Z7"/>
<dbReference type="Proteomes" id="UP000029507">
    <property type="component" value="Chromosome"/>
</dbReference>
<dbReference type="OrthoDB" id="9800398at2"/>
<proteinExistence type="predicted"/>
<dbReference type="PANTHER" id="PTHR37812">
    <property type="entry name" value="MU-LIKE PROPHAGE FLUMU PROTEIN C"/>
    <property type="match status" value="1"/>
</dbReference>
<name>A0A089N3Z7_9BACL</name>
<evidence type="ECO:0008006" key="3">
    <source>
        <dbReference type="Google" id="ProtNLM"/>
    </source>
</evidence>
<organism evidence="1 2">
    <name type="scientific">Paenibacillus stellifer</name>
    <dbReference type="NCBI Taxonomy" id="169760"/>
    <lineage>
        <taxon>Bacteria</taxon>
        <taxon>Bacillati</taxon>
        <taxon>Bacillota</taxon>
        <taxon>Bacilli</taxon>
        <taxon>Bacillales</taxon>
        <taxon>Paenibacillaceae</taxon>
        <taxon>Paenibacillus</taxon>
    </lineage>
</organism>
<dbReference type="HOGENOM" id="CLU_159841_0_0_9"/>
<protein>
    <recommendedName>
        <fullName evidence="3">Mor transcription activator domain-containing protein</fullName>
    </recommendedName>
</protein>
<dbReference type="RefSeq" id="WP_038694919.1">
    <property type="nucleotide sequence ID" value="NZ_CP009286.1"/>
</dbReference>
<dbReference type="KEGG" id="pste:PSTEL_10270"/>
<dbReference type="InterPro" id="IPR052411">
    <property type="entry name" value="c-mor_Regulatory_Protein"/>
</dbReference>
<gene>
    <name evidence="1" type="ORF">PSTEL_10270</name>
</gene>
<dbReference type="Gene3D" id="1.10.10.60">
    <property type="entry name" value="Homeodomain-like"/>
    <property type="match status" value="1"/>
</dbReference>
<accession>A0A089N3Z7</accession>
<keyword evidence="2" id="KW-1185">Reference proteome</keyword>